<gene>
    <name evidence="1" type="ORF">F1735_29915</name>
</gene>
<name>A0ABX0N097_9BURK</name>
<proteinExistence type="predicted"/>
<accession>A0ABX0N097</accession>
<comment type="caution">
    <text evidence="1">The sequence shown here is derived from an EMBL/GenBank/DDBJ whole genome shotgun (WGS) entry which is preliminary data.</text>
</comment>
<keyword evidence="2" id="KW-1185">Reference proteome</keyword>
<protein>
    <submittedName>
        <fullName evidence="1">Uncharacterized protein</fullName>
    </submittedName>
</protein>
<sequence length="120" mass="13545">MTSLERSVLIRMILEEIKDPERARFLVQKMRPKGRTLSPDVLDVHRCAGFYLDLYECDLKEIAPEKSRLNAQAAHSSLSVGADFILFRYSSEGPVLEASFFGESVAIDQLLSVDHGFILK</sequence>
<evidence type="ECO:0000313" key="2">
    <source>
        <dbReference type="Proteomes" id="UP000610594"/>
    </source>
</evidence>
<evidence type="ECO:0000313" key="1">
    <source>
        <dbReference type="EMBL" id="NHZ66460.1"/>
    </source>
</evidence>
<organism evidence="1 2">
    <name type="scientific">Massilia genomosp. 1</name>
    <dbReference type="NCBI Taxonomy" id="2609280"/>
    <lineage>
        <taxon>Bacteria</taxon>
        <taxon>Pseudomonadati</taxon>
        <taxon>Pseudomonadota</taxon>
        <taxon>Betaproteobacteria</taxon>
        <taxon>Burkholderiales</taxon>
        <taxon>Oxalobacteraceae</taxon>
        <taxon>Telluria group</taxon>
        <taxon>Massilia</taxon>
    </lineage>
</organism>
<dbReference type="RefSeq" id="WP_167240340.1">
    <property type="nucleotide sequence ID" value="NZ_WHJF01000136.1"/>
</dbReference>
<reference evidence="1 2" key="1">
    <citation type="submission" date="2019-10" db="EMBL/GenBank/DDBJ databases">
        <title>Taxonomy of Antarctic Massilia spp.: description of Massilia rubra sp. nov., Massilia aquatica sp. nov., Massilia mucilaginosa sp. nov., Massilia frigida sp. nov. isolated from streams, lakes and regoliths.</title>
        <authorList>
            <person name="Holochova P."/>
            <person name="Sedlacek I."/>
            <person name="Kralova S."/>
            <person name="Maslanova I."/>
            <person name="Busse H.-J."/>
            <person name="Stankova E."/>
            <person name="Vrbovska V."/>
            <person name="Kovarovic V."/>
            <person name="Bartak M."/>
            <person name="Svec P."/>
            <person name="Pantucek R."/>
        </authorList>
    </citation>
    <scope>NUCLEOTIDE SEQUENCE [LARGE SCALE GENOMIC DNA]</scope>
    <source>
        <strain evidence="1 2">CCM 8694</strain>
    </source>
</reference>
<dbReference type="Proteomes" id="UP000610594">
    <property type="component" value="Unassembled WGS sequence"/>
</dbReference>
<dbReference type="EMBL" id="WHJF01000136">
    <property type="protein sequence ID" value="NHZ66460.1"/>
    <property type="molecule type" value="Genomic_DNA"/>
</dbReference>